<sequence>MNKLFTLLALFGMLSIAYSENNTTAAYDGGDGTENDPFQIASLDQLRTLSETVADWDKHFILTSNIDASASSTWNSSNGFSPIGNKTNNFTGSLNGRNHTISGLTCNVQYTDYRALFGYIINASIINVGMKDCNVKGKEYTATLVGYANQSIISNCHATGGLVQGANGNTVAGLIGMATTYSEVTYCYTNLEIQTGYGYTGGLMGSLVGSSSMRYCFSFNSINSTGGYGAKSFGGLVAQNQTSTIEDCYSHASVHGYQWVAAFAGRNYSNETTFASISNCYATGNVSGTYTTAGFIGSNEGASTATNCYFDTETTGQTNAIAIDENSQTASGYETSMFSDADNFPGWDFDEIWVIKTVTEYDANPRPYLQWQFGYNLNFVADGNGSINGETIQIVQRADNASTVEAIPDASSEFIEWQAEDGTSYSTENPLTIQNVTSNLNLTAVFSITTNIETSSGTGTLIYPNPTKGDLFIKAEGIKNVELMNLNGSVINIFNISENQDHINLSDYGKGLYIVRVTTTKGSFSKKIIVE</sequence>
<proteinExistence type="predicted"/>
<dbReference type="InterPro" id="IPR026444">
    <property type="entry name" value="Secre_tail"/>
</dbReference>
<evidence type="ECO:0000259" key="3">
    <source>
        <dbReference type="Pfam" id="PF18998"/>
    </source>
</evidence>
<feature type="chain" id="PRO_5045206146" evidence="1">
    <location>
        <begin position="20"/>
        <end position="531"/>
    </location>
</feature>
<dbReference type="NCBIfam" id="TIGR04183">
    <property type="entry name" value="Por_Secre_tail"/>
    <property type="match status" value="1"/>
</dbReference>
<dbReference type="InterPro" id="IPR044060">
    <property type="entry name" value="Bacterial_rp_domain"/>
</dbReference>
<evidence type="ECO:0000313" key="4">
    <source>
        <dbReference type="EMBL" id="MBS2097228.1"/>
    </source>
</evidence>
<protein>
    <submittedName>
        <fullName evidence="4">T9SS type A sorting domain-containing protein</fullName>
    </submittedName>
</protein>
<feature type="domain" description="Secretion system C-terminal sorting" evidence="2">
    <location>
        <begin position="462"/>
        <end position="530"/>
    </location>
</feature>
<accession>A0ABS5JQR4</accession>
<feature type="domain" description="Bacterial repeat" evidence="3">
    <location>
        <begin position="375"/>
        <end position="447"/>
    </location>
</feature>
<organism evidence="4 5">
    <name type="scientific">Carboxylicivirga linearis</name>
    <dbReference type="NCBI Taxonomy" id="1628157"/>
    <lineage>
        <taxon>Bacteria</taxon>
        <taxon>Pseudomonadati</taxon>
        <taxon>Bacteroidota</taxon>
        <taxon>Bacteroidia</taxon>
        <taxon>Marinilabiliales</taxon>
        <taxon>Marinilabiliaceae</taxon>
        <taxon>Carboxylicivirga</taxon>
    </lineage>
</organism>
<name>A0ABS5JQR4_9BACT</name>
<dbReference type="Gene3D" id="2.160.20.110">
    <property type="match status" value="1"/>
</dbReference>
<dbReference type="EMBL" id="JAGUCO010000001">
    <property type="protein sequence ID" value="MBS2097228.1"/>
    <property type="molecule type" value="Genomic_DNA"/>
</dbReference>
<gene>
    <name evidence="4" type="ORF">KEM10_02990</name>
</gene>
<dbReference type="Pfam" id="PF18962">
    <property type="entry name" value="Por_Secre_tail"/>
    <property type="match status" value="1"/>
</dbReference>
<evidence type="ECO:0000313" key="5">
    <source>
        <dbReference type="Proteomes" id="UP000708576"/>
    </source>
</evidence>
<reference evidence="4 5" key="1">
    <citation type="journal article" date="2015" name="Int. J. Syst. Evol. Microbiol.">
        <title>Carboxylicivirga linearis sp. nov., isolated from a sea cucumber culture pond.</title>
        <authorList>
            <person name="Wang F.Q."/>
            <person name="Zhou Y.X."/>
            <person name="Lin X.Z."/>
            <person name="Chen G.J."/>
            <person name="Du Z.J."/>
        </authorList>
    </citation>
    <scope>NUCLEOTIDE SEQUENCE [LARGE SCALE GENOMIC DNA]</scope>
    <source>
        <strain evidence="4 5">FB218</strain>
    </source>
</reference>
<comment type="caution">
    <text evidence="4">The sequence shown here is derived from an EMBL/GenBank/DDBJ whole genome shotgun (WGS) entry which is preliminary data.</text>
</comment>
<dbReference type="Pfam" id="PF18998">
    <property type="entry name" value="Flg_new_2"/>
    <property type="match status" value="1"/>
</dbReference>
<feature type="signal peptide" evidence="1">
    <location>
        <begin position="1"/>
        <end position="19"/>
    </location>
</feature>
<keyword evidence="1" id="KW-0732">Signal</keyword>
<evidence type="ECO:0000256" key="1">
    <source>
        <dbReference type="SAM" id="SignalP"/>
    </source>
</evidence>
<dbReference type="Proteomes" id="UP000708576">
    <property type="component" value="Unassembled WGS sequence"/>
</dbReference>
<keyword evidence="5" id="KW-1185">Reference proteome</keyword>
<dbReference type="RefSeq" id="WP_212213294.1">
    <property type="nucleotide sequence ID" value="NZ_JAGUCO010000001.1"/>
</dbReference>
<evidence type="ECO:0000259" key="2">
    <source>
        <dbReference type="Pfam" id="PF18962"/>
    </source>
</evidence>